<keyword evidence="1" id="KW-0472">Membrane</keyword>
<evidence type="ECO:0000259" key="2">
    <source>
        <dbReference type="Pfam" id="PF07835"/>
    </source>
</evidence>
<dbReference type="EMBL" id="FXUI01000002">
    <property type="protein sequence ID" value="SMP57146.1"/>
    <property type="molecule type" value="Genomic_DNA"/>
</dbReference>
<dbReference type="Gene3D" id="1.20.5.160">
    <property type="entry name" value="Bacterial aa3 type cytochrome c oxidase subunit IV"/>
    <property type="match status" value="1"/>
</dbReference>
<organism evidence="3 4">
    <name type="scientific">Novosphingobium panipatense</name>
    <dbReference type="NCBI Taxonomy" id="428991"/>
    <lineage>
        <taxon>Bacteria</taxon>
        <taxon>Pseudomonadati</taxon>
        <taxon>Pseudomonadota</taxon>
        <taxon>Alphaproteobacteria</taxon>
        <taxon>Sphingomonadales</taxon>
        <taxon>Sphingomonadaceae</taxon>
        <taxon>Novosphingobium</taxon>
    </lineage>
</organism>
<dbReference type="InterPro" id="IPR012422">
    <property type="entry name" value="Cyt_c_oxidase_su4_bac-aa3"/>
</dbReference>
<dbReference type="Pfam" id="PF07835">
    <property type="entry name" value="COX4_pro_2"/>
    <property type="match status" value="1"/>
</dbReference>
<keyword evidence="4" id="KW-1185">Reference proteome</keyword>
<proteinExistence type="predicted"/>
<feature type="transmembrane region" description="Helical" evidence="1">
    <location>
        <begin position="20"/>
        <end position="40"/>
    </location>
</feature>
<evidence type="ECO:0000313" key="3">
    <source>
        <dbReference type="EMBL" id="SMP57146.1"/>
    </source>
</evidence>
<accession>A0ABY1Q3Z6</accession>
<evidence type="ECO:0000313" key="4">
    <source>
        <dbReference type="Proteomes" id="UP001157910"/>
    </source>
</evidence>
<feature type="domain" description="Cytochrome c oxidase subunit IV bacterial aa3 type" evidence="2">
    <location>
        <begin position="2"/>
        <end position="34"/>
    </location>
</feature>
<dbReference type="Proteomes" id="UP001157910">
    <property type="component" value="Unassembled WGS sequence"/>
</dbReference>
<comment type="caution">
    <text evidence="3">The sequence shown here is derived from an EMBL/GenBank/DDBJ whole genome shotgun (WGS) entry which is preliminary data.</text>
</comment>
<reference evidence="3 4" key="1">
    <citation type="submission" date="2017-05" db="EMBL/GenBank/DDBJ databases">
        <authorList>
            <person name="Varghese N."/>
            <person name="Submissions S."/>
        </authorList>
    </citation>
    <scope>NUCLEOTIDE SEQUENCE [LARGE SCALE GENOMIC DNA]</scope>
    <source>
        <strain evidence="3 4">SM16</strain>
    </source>
</reference>
<name>A0ABY1Q3Z6_9SPHN</name>
<dbReference type="SUPFAM" id="SSF81469">
    <property type="entry name" value="Bacterial aa3 type cytochrome c oxidase subunit IV"/>
    <property type="match status" value="1"/>
</dbReference>
<evidence type="ECO:0000256" key="1">
    <source>
        <dbReference type="SAM" id="Phobius"/>
    </source>
</evidence>
<gene>
    <name evidence="3" type="ORF">SAMN06296065_102229</name>
</gene>
<dbReference type="RefSeq" id="WP_103729669.1">
    <property type="nucleotide sequence ID" value="NZ_FXUI01000002.1"/>
</dbReference>
<protein>
    <submittedName>
        <fullName evidence="3">Aa3 type cytochrome c oxidase subunit IV</fullName>
    </submittedName>
</protein>
<keyword evidence="1" id="KW-1133">Transmembrane helix</keyword>
<sequence>MASGHDIKSATQTYNGFVKASTWGAAITVVIVAMVVGIIAS</sequence>
<keyword evidence="1" id="KW-0812">Transmembrane</keyword>
<dbReference type="InterPro" id="IPR036596">
    <property type="entry name" value="Cyt-C_aa3_sf"/>
</dbReference>